<sequence>MIIQFHTPDGVVDIDTEEVTDTELSLINMTREEFDMFLSNQPRDLLAEIDELKATYDADADGRIERDAL</sequence>
<protein>
    <recommendedName>
        <fullName evidence="2">EF-hand domain-containing protein</fullName>
    </recommendedName>
</protein>
<dbReference type="AlphaFoldDB" id="A0A0F9F628"/>
<organism evidence="1">
    <name type="scientific">marine sediment metagenome</name>
    <dbReference type="NCBI Taxonomy" id="412755"/>
    <lineage>
        <taxon>unclassified sequences</taxon>
        <taxon>metagenomes</taxon>
        <taxon>ecological metagenomes</taxon>
    </lineage>
</organism>
<reference evidence="1" key="1">
    <citation type="journal article" date="2015" name="Nature">
        <title>Complex archaea that bridge the gap between prokaryotes and eukaryotes.</title>
        <authorList>
            <person name="Spang A."/>
            <person name="Saw J.H."/>
            <person name="Jorgensen S.L."/>
            <person name="Zaremba-Niedzwiedzka K."/>
            <person name="Martijn J."/>
            <person name="Lind A.E."/>
            <person name="van Eijk R."/>
            <person name="Schleper C."/>
            <person name="Guy L."/>
            <person name="Ettema T.J."/>
        </authorList>
    </citation>
    <scope>NUCLEOTIDE SEQUENCE</scope>
</reference>
<feature type="non-terminal residue" evidence="1">
    <location>
        <position position="69"/>
    </location>
</feature>
<evidence type="ECO:0008006" key="2">
    <source>
        <dbReference type="Google" id="ProtNLM"/>
    </source>
</evidence>
<proteinExistence type="predicted"/>
<name>A0A0F9F628_9ZZZZ</name>
<evidence type="ECO:0000313" key="1">
    <source>
        <dbReference type="EMBL" id="KKL81864.1"/>
    </source>
</evidence>
<comment type="caution">
    <text evidence="1">The sequence shown here is derived from an EMBL/GenBank/DDBJ whole genome shotgun (WGS) entry which is preliminary data.</text>
</comment>
<accession>A0A0F9F628</accession>
<gene>
    <name evidence="1" type="ORF">LCGC14_1990510</name>
</gene>
<dbReference type="EMBL" id="LAZR01022441">
    <property type="protein sequence ID" value="KKL81864.1"/>
    <property type="molecule type" value="Genomic_DNA"/>
</dbReference>